<evidence type="ECO:0000313" key="1">
    <source>
        <dbReference type="EMBL" id="CAG8792561.1"/>
    </source>
</evidence>
<accession>A0ACA9RH86</accession>
<protein>
    <submittedName>
        <fullName evidence="1">11833_t:CDS:1</fullName>
    </submittedName>
</protein>
<dbReference type="EMBL" id="CAJVPW010070641">
    <property type="protein sequence ID" value="CAG8792561.1"/>
    <property type="molecule type" value="Genomic_DNA"/>
</dbReference>
<name>A0ACA9RH86_9GLOM</name>
<dbReference type="Proteomes" id="UP000789366">
    <property type="component" value="Unassembled WGS sequence"/>
</dbReference>
<sequence>MAFKLILDVPPIAVICGHRNVGKSTFARYLLNNMLNLYSINSLLDDLHDN</sequence>
<proteinExistence type="predicted"/>
<keyword evidence="2" id="KW-1185">Reference proteome</keyword>
<reference evidence="1" key="1">
    <citation type="submission" date="2021-06" db="EMBL/GenBank/DDBJ databases">
        <authorList>
            <person name="Kallberg Y."/>
            <person name="Tangrot J."/>
            <person name="Rosling A."/>
        </authorList>
    </citation>
    <scope>NUCLEOTIDE SEQUENCE</scope>
    <source>
        <strain evidence="1">28 12/20/2015</strain>
    </source>
</reference>
<comment type="caution">
    <text evidence="1">The sequence shown here is derived from an EMBL/GenBank/DDBJ whole genome shotgun (WGS) entry which is preliminary data.</text>
</comment>
<gene>
    <name evidence="1" type="ORF">SPELUC_LOCUS17360</name>
</gene>
<evidence type="ECO:0000313" key="2">
    <source>
        <dbReference type="Proteomes" id="UP000789366"/>
    </source>
</evidence>
<feature type="non-terminal residue" evidence="1">
    <location>
        <position position="50"/>
    </location>
</feature>
<organism evidence="1 2">
    <name type="scientific">Cetraspora pellucida</name>
    <dbReference type="NCBI Taxonomy" id="1433469"/>
    <lineage>
        <taxon>Eukaryota</taxon>
        <taxon>Fungi</taxon>
        <taxon>Fungi incertae sedis</taxon>
        <taxon>Mucoromycota</taxon>
        <taxon>Glomeromycotina</taxon>
        <taxon>Glomeromycetes</taxon>
        <taxon>Diversisporales</taxon>
        <taxon>Gigasporaceae</taxon>
        <taxon>Cetraspora</taxon>
    </lineage>
</organism>